<dbReference type="GO" id="GO:0030026">
    <property type="term" value="P:intracellular manganese ion homeostasis"/>
    <property type="evidence" value="ECO:0007669"/>
    <property type="project" value="InterPro"/>
</dbReference>
<evidence type="ECO:0000256" key="2">
    <source>
        <dbReference type="ARBA" id="ARBA00022692"/>
    </source>
</evidence>
<dbReference type="KEGG" id="cint:HZF06_01195"/>
<dbReference type="CDD" id="cd02431">
    <property type="entry name" value="Ferritin_CCC1_C"/>
    <property type="match status" value="1"/>
</dbReference>
<comment type="subcellular location">
    <subcellularLocation>
        <location evidence="1">Endomembrane system</location>
        <topology evidence="1">Multi-pass membrane protein</topology>
    </subcellularLocation>
</comment>
<dbReference type="Proteomes" id="UP000512286">
    <property type="component" value="Chromosome"/>
</dbReference>
<dbReference type="Pfam" id="PF01988">
    <property type="entry name" value="VIT1"/>
    <property type="match status" value="1"/>
</dbReference>
<organism evidence="6 7">
    <name type="scientific">Clostridium intestinale</name>
    <dbReference type="NCBI Taxonomy" id="36845"/>
    <lineage>
        <taxon>Bacteria</taxon>
        <taxon>Bacillati</taxon>
        <taxon>Bacillota</taxon>
        <taxon>Clostridia</taxon>
        <taxon>Eubacteriales</taxon>
        <taxon>Clostridiaceae</taxon>
        <taxon>Clostridium</taxon>
    </lineage>
</organism>
<feature type="transmembrane region" description="Helical" evidence="5">
    <location>
        <begin position="205"/>
        <end position="225"/>
    </location>
</feature>
<feature type="transmembrane region" description="Helical" evidence="5">
    <location>
        <begin position="231"/>
        <end position="253"/>
    </location>
</feature>
<evidence type="ECO:0000313" key="7">
    <source>
        <dbReference type="Proteomes" id="UP000512286"/>
    </source>
</evidence>
<dbReference type="SUPFAM" id="SSF47240">
    <property type="entry name" value="Ferritin-like"/>
    <property type="match status" value="1"/>
</dbReference>
<evidence type="ECO:0000313" key="6">
    <source>
        <dbReference type="EMBL" id="QLY80230.1"/>
    </source>
</evidence>
<feature type="transmembrane region" description="Helical" evidence="5">
    <location>
        <begin position="169"/>
        <end position="193"/>
    </location>
</feature>
<gene>
    <name evidence="6" type="ORF">HZF06_01195</name>
</gene>
<dbReference type="EMBL" id="CP059378">
    <property type="protein sequence ID" value="QLY80230.1"/>
    <property type="molecule type" value="Genomic_DNA"/>
</dbReference>
<keyword evidence="3 5" id="KW-1133">Transmembrane helix</keyword>
<dbReference type="CDD" id="cd01044">
    <property type="entry name" value="Ferritin_CCC1_N"/>
    <property type="match status" value="1"/>
</dbReference>
<dbReference type="InterPro" id="IPR008217">
    <property type="entry name" value="Ccc1_fam"/>
</dbReference>
<name>A0A7D6VU96_9CLOT</name>
<evidence type="ECO:0000256" key="4">
    <source>
        <dbReference type="ARBA" id="ARBA00023136"/>
    </source>
</evidence>
<dbReference type="GO" id="GO:0005384">
    <property type="term" value="F:manganese ion transmembrane transporter activity"/>
    <property type="evidence" value="ECO:0007669"/>
    <property type="project" value="InterPro"/>
</dbReference>
<sequence>MSEILLSDPIKKLVEKMQIDEITEYYIYSKVAKGIKNDNNRKVLEKIANEEKAHSFVWKKYTNKEAKPKKLKVFWYVLISRILGFTFALKLLEKGEEAAGVNYDIIAKEIPKAKDIADDEDRHEKELLELLDEEKLKYVGSMVLGLNDALVELTGTLAGLSLAIQNTRIIALAGLITGISATLSMASSEFLSARSEGRKDALKSCTYTGIAYLFTVIILILPFLLLPPEDYLVALGIMIASVVLIIAGFNYYISIAKDLKFKRRFLEMTGISLGVAVISFGIGILVKKFLGIDI</sequence>
<dbReference type="RefSeq" id="WP_181602105.1">
    <property type="nucleotide sequence ID" value="NZ_CP059378.1"/>
</dbReference>
<evidence type="ECO:0000256" key="3">
    <source>
        <dbReference type="ARBA" id="ARBA00022989"/>
    </source>
</evidence>
<feature type="transmembrane region" description="Helical" evidence="5">
    <location>
        <begin position="265"/>
        <end position="286"/>
    </location>
</feature>
<dbReference type="InterPro" id="IPR039376">
    <property type="entry name" value="Ferritin_CCC1_N"/>
</dbReference>
<keyword evidence="2 5" id="KW-0812">Transmembrane</keyword>
<dbReference type="PANTHER" id="PTHR31851">
    <property type="entry name" value="FE(2+)/MN(2+) TRANSPORTER PCL1"/>
    <property type="match status" value="1"/>
</dbReference>
<reference evidence="6 7" key="1">
    <citation type="submission" date="2020-07" db="EMBL/GenBank/DDBJ databases">
        <title>Electron transfer.</title>
        <authorList>
            <person name="Huang L."/>
            <person name="Liu X."/>
            <person name="Zhou S."/>
        </authorList>
    </citation>
    <scope>NUCLEOTIDE SEQUENCE [LARGE SCALE GENOMIC DNA]</scope>
    <source>
        <strain evidence="6 7">Lx1</strain>
    </source>
</reference>
<dbReference type="GO" id="GO:0012505">
    <property type="term" value="C:endomembrane system"/>
    <property type="evidence" value="ECO:0007669"/>
    <property type="project" value="UniProtKB-SubCell"/>
</dbReference>
<dbReference type="InterPro" id="IPR009078">
    <property type="entry name" value="Ferritin-like_SF"/>
</dbReference>
<accession>A0A7D6VU96</accession>
<dbReference type="AlphaFoldDB" id="A0A7D6VU96"/>
<evidence type="ECO:0000256" key="1">
    <source>
        <dbReference type="ARBA" id="ARBA00004127"/>
    </source>
</evidence>
<protein>
    <submittedName>
        <fullName evidence="6">VIT1/CCC1 transporter family protein</fullName>
    </submittedName>
</protein>
<proteinExistence type="predicted"/>
<evidence type="ECO:0000256" key="5">
    <source>
        <dbReference type="SAM" id="Phobius"/>
    </source>
</evidence>
<keyword evidence="4 5" id="KW-0472">Membrane</keyword>